<keyword evidence="2" id="KW-1185">Reference proteome</keyword>
<dbReference type="EMBL" id="JBHSEI010000015">
    <property type="protein sequence ID" value="MFC4640275.1"/>
    <property type="molecule type" value="Genomic_DNA"/>
</dbReference>
<sequence>MSKIYEGSSRTGDFSEALRLAIDQAKTDRPEADPLITWHLAAVRGQHGGFAGLNQITVIIEVKQL</sequence>
<accession>A0ABV9ID70</accession>
<proteinExistence type="predicted"/>
<evidence type="ECO:0000313" key="1">
    <source>
        <dbReference type="EMBL" id="MFC4640275.1"/>
    </source>
</evidence>
<reference evidence="2" key="1">
    <citation type="journal article" date="2019" name="Int. J. Syst. Evol. Microbiol.">
        <title>The Global Catalogue of Microorganisms (GCM) 10K type strain sequencing project: providing services to taxonomists for standard genome sequencing and annotation.</title>
        <authorList>
            <consortium name="The Broad Institute Genomics Platform"/>
            <consortium name="The Broad Institute Genome Sequencing Center for Infectious Disease"/>
            <person name="Wu L."/>
            <person name="Ma J."/>
        </authorList>
    </citation>
    <scope>NUCLEOTIDE SEQUENCE [LARGE SCALE GENOMIC DNA]</scope>
    <source>
        <strain evidence="2">CCUG 55995</strain>
    </source>
</reference>
<evidence type="ECO:0000313" key="2">
    <source>
        <dbReference type="Proteomes" id="UP001595952"/>
    </source>
</evidence>
<name>A0ABV9ID70_9DEIO</name>
<dbReference type="RefSeq" id="WP_380063256.1">
    <property type="nucleotide sequence ID" value="NZ_JBHSEI010000015.1"/>
</dbReference>
<organism evidence="1 2">
    <name type="scientific">Deinococcus hohokamensis</name>
    <dbReference type="NCBI Taxonomy" id="309883"/>
    <lineage>
        <taxon>Bacteria</taxon>
        <taxon>Thermotogati</taxon>
        <taxon>Deinococcota</taxon>
        <taxon>Deinococci</taxon>
        <taxon>Deinococcales</taxon>
        <taxon>Deinococcaceae</taxon>
        <taxon>Deinococcus</taxon>
    </lineage>
</organism>
<comment type="caution">
    <text evidence="1">The sequence shown here is derived from an EMBL/GenBank/DDBJ whole genome shotgun (WGS) entry which is preliminary data.</text>
</comment>
<gene>
    <name evidence="1" type="ORF">ACFO0D_18245</name>
</gene>
<protein>
    <submittedName>
        <fullName evidence="1">Uncharacterized protein</fullName>
    </submittedName>
</protein>
<dbReference type="Proteomes" id="UP001595952">
    <property type="component" value="Unassembled WGS sequence"/>
</dbReference>